<evidence type="ECO:0000313" key="7">
    <source>
        <dbReference type="Proteomes" id="UP000185478"/>
    </source>
</evidence>
<evidence type="ECO:0000256" key="4">
    <source>
        <dbReference type="ARBA" id="ARBA00023002"/>
    </source>
</evidence>
<dbReference type="SUPFAM" id="SSF54427">
    <property type="entry name" value="NTF2-like"/>
    <property type="match status" value="1"/>
</dbReference>
<organism evidence="6 7">
    <name type="scientific">Corynebacterium aquilae DSM 44791</name>
    <dbReference type="NCBI Taxonomy" id="1431546"/>
    <lineage>
        <taxon>Bacteria</taxon>
        <taxon>Bacillati</taxon>
        <taxon>Actinomycetota</taxon>
        <taxon>Actinomycetes</taxon>
        <taxon>Mycobacteriales</taxon>
        <taxon>Corynebacteriaceae</taxon>
        <taxon>Corynebacterium</taxon>
    </lineage>
</organism>
<dbReference type="InterPro" id="IPR036188">
    <property type="entry name" value="FAD/NAD-bd_sf"/>
</dbReference>
<dbReference type="InterPro" id="IPR050982">
    <property type="entry name" value="Auxin_biosynth/cation_transpt"/>
</dbReference>
<dbReference type="Pfam" id="PF00743">
    <property type="entry name" value="FMO-like"/>
    <property type="match status" value="1"/>
</dbReference>
<dbReference type="PANTHER" id="PTHR43539:SF68">
    <property type="entry name" value="FLAVIN-BINDING MONOOXYGENASE-LIKE PROTEIN (AFU_ORTHOLOGUE AFUA_4G09220)"/>
    <property type="match status" value="1"/>
</dbReference>
<keyword evidence="7" id="KW-1185">Reference proteome</keyword>
<sequence length="603" mass="66813">MTSAQDLNGQVLDFFSALQQALDADDAAAAAELFEQDGYWRDLTSFTWNLTTAEGQDAIKDMLENTLPACRISHVELADGAGAPVEESPGVIRAFVTLDTQHFHCRAVVRLRNGKAWTLLTSARELIAHPEPAGRRRPMGAEHGRREDKRNWADRKAQRQAELGVSTQPYVLIIGGGQGGIALGARLKRLGVPAIIVDKHDRSGDQWRGRYHSLCLHDPVWYDHLPYLPFPDDWPVFTPKDKMGDWLEHYVGIMDLDYWSQTEALSATFDDERGLWDVVVSRNGAEHTLHPTQLVFATGMSGVPNMPTLAGQEHFAGEIRHSSQHPGGAADRGKHVIVVGSNNSAHDICADLVDNGAHPVMLQRSSTHIVRSDTLMREVFGPLYSEDALEQGIDTDTADLLFASWPYALLADVHKPVYDTIAQDDAEFYDALERAGFMHDFGDDGSGLFLKYLRRGSGYYIDVGACELIIDGSIELHSGVEIDHLTENTAVLTDGTQLPADVIVLATGFGSMNGWVAQLISPEAADTVGKCWGLGSDTTKDPGPWEGELRNMWKPTRLKNFWFHGGNLHQSRHYSRYLSLQLKARYEGMNTPVYNLPEVHHTS</sequence>
<feature type="region of interest" description="Disordered" evidence="5">
    <location>
        <begin position="131"/>
        <end position="158"/>
    </location>
</feature>
<dbReference type="KEGG" id="caqu:CAQU_05155"/>
<dbReference type="Proteomes" id="UP000185478">
    <property type="component" value="Chromosome"/>
</dbReference>
<dbReference type="GO" id="GO:0004499">
    <property type="term" value="F:N,N-dimethylaniline monooxygenase activity"/>
    <property type="evidence" value="ECO:0007669"/>
    <property type="project" value="InterPro"/>
</dbReference>
<name>A0A1L7CFD6_9CORY</name>
<dbReference type="SUPFAM" id="SSF51905">
    <property type="entry name" value="FAD/NAD(P)-binding domain"/>
    <property type="match status" value="2"/>
</dbReference>
<evidence type="ECO:0000256" key="5">
    <source>
        <dbReference type="SAM" id="MobiDB-lite"/>
    </source>
</evidence>
<evidence type="ECO:0000256" key="2">
    <source>
        <dbReference type="ARBA" id="ARBA00022630"/>
    </source>
</evidence>
<dbReference type="GO" id="GO:0050661">
    <property type="term" value="F:NADP binding"/>
    <property type="evidence" value="ECO:0007669"/>
    <property type="project" value="InterPro"/>
</dbReference>
<comment type="similarity">
    <text evidence="1">Belongs to the FAD-binding monooxygenase family.</text>
</comment>
<dbReference type="RefSeq" id="WP_075725773.1">
    <property type="nucleotide sequence ID" value="NZ_CP009245.1"/>
</dbReference>
<dbReference type="Gene3D" id="3.50.50.60">
    <property type="entry name" value="FAD/NAD(P)-binding domain"/>
    <property type="match status" value="1"/>
</dbReference>
<dbReference type="GO" id="GO:0050660">
    <property type="term" value="F:flavin adenine dinucleotide binding"/>
    <property type="evidence" value="ECO:0007669"/>
    <property type="project" value="InterPro"/>
</dbReference>
<gene>
    <name evidence="6" type="ORF">CAQU_05155</name>
</gene>
<proteinExistence type="inferred from homology"/>
<evidence type="ECO:0000256" key="1">
    <source>
        <dbReference type="ARBA" id="ARBA00010139"/>
    </source>
</evidence>
<reference evidence="6 7" key="1">
    <citation type="submission" date="2014-08" db="EMBL/GenBank/DDBJ databases">
        <title>Complete genome sequence of Corynebacterium aquilae S-613T(T) (=DSM 44791(T)), isolated from the choana of a healthy golden eagle.</title>
        <authorList>
            <person name="Ruckert C."/>
            <person name="Albersmeier A."/>
            <person name="Winkler A."/>
            <person name="Kalinowski J."/>
        </authorList>
    </citation>
    <scope>NUCLEOTIDE SEQUENCE [LARGE SCALE GENOMIC DNA]</scope>
    <source>
        <strain evidence="6 7">S-613</strain>
    </source>
</reference>
<dbReference type="InterPro" id="IPR032710">
    <property type="entry name" value="NTF2-like_dom_sf"/>
</dbReference>
<dbReference type="Gene3D" id="3.10.450.50">
    <property type="match status" value="1"/>
</dbReference>
<evidence type="ECO:0000256" key="3">
    <source>
        <dbReference type="ARBA" id="ARBA00022827"/>
    </source>
</evidence>
<protein>
    <submittedName>
        <fullName evidence="6">FAD-dependent oxidoreductase</fullName>
    </submittedName>
</protein>
<dbReference type="AlphaFoldDB" id="A0A1L7CFD6"/>
<keyword evidence="3" id="KW-0274">FAD</keyword>
<dbReference type="EMBL" id="CP009245">
    <property type="protein sequence ID" value="APT84546.1"/>
    <property type="molecule type" value="Genomic_DNA"/>
</dbReference>
<dbReference type="PANTHER" id="PTHR43539">
    <property type="entry name" value="FLAVIN-BINDING MONOOXYGENASE-LIKE PROTEIN (AFU_ORTHOLOGUE AFUA_4G09220)"/>
    <property type="match status" value="1"/>
</dbReference>
<accession>A0A1L7CFD6</accession>
<evidence type="ECO:0000313" key="6">
    <source>
        <dbReference type="EMBL" id="APT84546.1"/>
    </source>
</evidence>
<keyword evidence="2" id="KW-0285">Flavoprotein</keyword>
<dbReference type="STRING" id="1431546.CAQU_05155"/>
<dbReference type="InterPro" id="IPR020946">
    <property type="entry name" value="Flavin_mOase-like"/>
</dbReference>
<keyword evidence="4" id="KW-0560">Oxidoreductase</keyword>
<dbReference type="OrthoDB" id="9808049at2"/>